<dbReference type="RefSeq" id="WP_181671440.1">
    <property type="nucleotide sequence ID" value="NZ_CP054155.1"/>
</dbReference>
<evidence type="ECO:0000313" key="3">
    <source>
        <dbReference type="Proteomes" id="UP000516705"/>
    </source>
</evidence>
<organism evidence="2 3">
    <name type="scientific">Streptococcus salivarius</name>
    <dbReference type="NCBI Taxonomy" id="1304"/>
    <lineage>
        <taxon>Bacteria</taxon>
        <taxon>Bacillati</taxon>
        <taxon>Bacillota</taxon>
        <taxon>Bacilli</taxon>
        <taxon>Lactobacillales</taxon>
        <taxon>Streptococcaceae</taxon>
        <taxon>Streptococcus</taxon>
    </lineage>
</organism>
<feature type="coiled-coil region" evidence="1">
    <location>
        <begin position="85"/>
        <end position="112"/>
    </location>
</feature>
<geneLocation type="plasmid" evidence="2 3">
    <name>pIKMIN-B502</name>
</geneLocation>
<keyword evidence="2" id="KW-0614">Plasmid</keyword>
<evidence type="ECO:0000256" key="1">
    <source>
        <dbReference type="SAM" id="Coils"/>
    </source>
</evidence>
<dbReference type="EMBL" id="CP054155">
    <property type="protein sequence ID" value="QMI52115.1"/>
    <property type="molecule type" value="Genomic_DNA"/>
</dbReference>
<dbReference type="AlphaFoldDB" id="A0A7L6WN29"/>
<dbReference type="Proteomes" id="UP000516705">
    <property type="component" value="Plasmid pIKMIN-B502"/>
</dbReference>
<name>A0A7L6WN29_STRSL</name>
<sequence>MFDEYLSQLSDELVEFENNYINPIKQRYQSLIDSYSAHPIVALRTAYASTNEFKQLKVSYEETLENKSRLDDAYIALEEALTAERDTMLEEIQAINRLITEAQEQQQALLERMKISNG</sequence>
<proteinExistence type="predicted"/>
<keyword evidence="1" id="KW-0175">Coiled coil</keyword>
<evidence type="ECO:0000313" key="2">
    <source>
        <dbReference type="EMBL" id="QMI52115.1"/>
    </source>
</evidence>
<accession>A0A7L6WN29</accession>
<protein>
    <submittedName>
        <fullName evidence="2">Uncharacterized protein</fullName>
    </submittedName>
</protein>
<gene>
    <name evidence="2" type="ORF">HRE60_10550</name>
</gene>
<reference evidence="2 3" key="1">
    <citation type="journal article" date="2020" name="Microbiol. Resour. Announc.">
        <title>Complete Genome Sequence of Streptococcus salivarius DB-B5, a Novel Probiotic Candidate Isolated from the Supragingival Plaque of a Healthy Female Subject.</title>
        <authorList>
            <person name="Fields F.R."/>
            <person name="Li X."/>
            <person name="Navarre W.W."/>
            <person name="Naito M."/>
        </authorList>
    </citation>
    <scope>NUCLEOTIDE SEQUENCE [LARGE SCALE GENOMIC DNA]</scope>
    <source>
        <strain evidence="2 3">DB-B5</strain>
        <plasmid evidence="2 3">pIKMIN-B502</plasmid>
    </source>
</reference>